<keyword evidence="5 9" id="KW-0067">ATP-binding</keyword>
<dbReference type="InterPro" id="IPR002302">
    <property type="entry name" value="Leu-tRNA-ligase"/>
</dbReference>
<dbReference type="EC" id="6.1.1.4" evidence="9"/>
<evidence type="ECO:0000259" key="10">
    <source>
        <dbReference type="PROSITE" id="PS51462"/>
    </source>
</evidence>
<dbReference type="GO" id="GO:0002161">
    <property type="term" value="F:aminoacyl-tRNA deacylase activity"/>
    <property type="evidence" value="ECO:0007669"/>
    <property type="project" value="InterPro"/>
</dbReference>
<dbReference type="CDD" id="cd07958">
    <property type="entry name" value="Anticodon_Ia_Leu_BEm"/>
    <property type="match status" value="1"/>
</dbReference>
<keyword evidence="7 9" id="KW-0030">Aminoacyl-tRNA synthetase</keyword>
<keyword evidence="6 9" id="KW-0648">Protein biosynthesis</keyword>
<feature type="binding site" evidence="9">
    <location>
        <position position="713"/>
    </location>
    <ligand>
        <name>ATP</name>
        <dbReference type="ChEBI" id="CHEBI:30616"/>
    </ligand>
</feature>
<dbReference type="STRING" id="1805282.AUJ44_02010"/>
<dbReference type="EMBL" id="MNVO01000032">
    <property type="protein sequence ID" value="OIO32587.1"/>
    <property type="molecule type" value="Genomic_DNA"/>
</dbReference>
<dbReference type="PROSITE" id="PS51462">
    <property type="entry name" value="NUDIX"/>
    <property type="match status" value="1"/>
</dbReference>
<protein>
    <recommendedName>
        <fullName evidence="9">Leucine--tRNA ligase</fullName>
        <ecNumber evidence="9">6.1.1.4</ecNumber>
    </recommendedName>
    <alternativeName>
        <fullName evidence="9">Leucyl-tRNA synthetase</fullName>
        <shortName evidence="9">LeuRS</shortName>
    </alternativeName>
</protein>
<evidence type="ECO:0000256" key="5">
    <source>
        <dbReference type="ARBA" id="ARBA00022840"/>
    </source>
</evidence>
<feature type="domain" description="Nudix hydrolase" evidence="10">
    <location>
        <begin position="371"/>
        <end position="502"/>
    </location>
</feature>
<dbReference type="InterPro" id="IPR001412">
    <property type="entry name" value="aa-tRNA-synth_I_CS"/>
</dbReference>
<dbReference type="SUPFAM" id="SSF47323">
    <property type="entry name" value="Anticodon-binding domain of a subclass of class I aminoacyl-tRNA synthetases"/>
    <property type="match status" value="1"/>
</dbReference>
<dbReference type="InterPro" id="IPR000086">
    <property type="entry name" value="NUDIX_hydrolase_dom"/>
</dbReference>
<dbReference type="Pfam" id="PF00293">
    <property type="entry name" value="NUDIX"/>
    <property type="match status" value="1"/>
</dbReference>
<evidence type="ECO:0000256" key="4">
    <source>
        <dbReference type="ARBA" id="ARBA00022741"/>
    </source>
</evidence>
<sequence>MGIYDHKKIEKKWQKQWERDGLYKACEDQRKEKCYVLDMFPYPSGDGLHVGHPKGYIATDIYSRFKKMSGFNILHPMGWDAFGLPAENFAIKNKVHPRVAVKKNIKRFKEQLRGIGFNYDWEREINTTDPKYYRWTQWVFLKMFEKGLAYESHEPINWCPSCQTGLANEDLDGNACERCGTIVEKRLMRQWILKITAYADRLLRDLDSLHWPESIKTSQRNWIGRSEGTEIDFKLVDVPGQKDGAHSVKVFTTRSDTLFGATFLAISAELAWKWIENGWQVDVEIKEYVEKTIAENAKRSFKEKEKTGIFSGVSAINPAHQEKIPVWIVNYVLGDVGTGAVMAVPAHDERDFEFAKKYQLPIRQVVAEKNVDIMGVGALIETKEGNFVFQKRGGNASTHPNTIALFGGGIEKNEDVFACVRRELEEELSLKLEMYHEINVIGDFESHNQPERYLKAFHVRNVDRNILELREGEAIVEMTLDDAEKNSHVTDFTKDVIRAFRNGINSAFVSPGILINSGKFDGMTSSEANDAITKFVGEKKTVVYKLRDWVFSRQRYWGEPIPIIHCEQCGIVPVPESDLPVMLPEVESYAPTGTGESPLADISEWVNVKCPKCSGQAKRETNTMPQWAGSSWYYLRYIDPRNESALVDKEKEKYWSPVDMYVGGAEHATRHLIYARFWHKFLYDIGVVNCAEPFARLEHVGLIAAEDGRKMSKRYGNVVNPDDIVATYGADTLRLYEMFMGPFDQGVRWSTDSIVGSRRFIERVWKLQEKISDDDEQSIEMAIHTTIKKVGGDIEQFGFNTAIAQMMILVNEMERVDSIGRRQYEILLTVLAPFAPYVVEDIWNGALGHLSSIHEESWPSYNEERMRATNVVITVQINGKVRDHFSMPADSSGEKVESEALAREGVQKWIAGKEIKRVIYVKNKIVSIVI</sequence>
<dbReference type="PANTHER" id="PTHR43740">
    <property type="entry name" value="LEUCYL-TRNA SYNTHETASE"/>
    <property type="match status" value="1"/>
</dbReference>
<organism evidence="11 12">
    <name type="scientific">Candidatus Nomurabacteria bacterium CG1_02_47_685</name>
    <dbReference type="NCBI Taxonomy" id="1805282"/>
    <lineage>
        <taxon>Bacteria</taxon>
        <taxon>Candidatus Nomuraibacteriota</taxon>
    </lineage>
</organism>
<dbReference type="GO" id="GO:0006429">
    <property type="term" value="P:leucyl-tRNA aminoacylation"/>
    <property type="evidence" value="ECO:0007669"/>
    <property type="project" value="UniProtKB-UniRule"/>
</dbReference>
<dbReference type="Gene3D" id="3.40.50.620">
    <property type="entry name" value="HUPs"/>
    <property type="match status" value="2"/>
</dbReference>
<dbReference type="FunFam" id="3.40.50.620:FF:000077">
    <property type="entry name" value="Leucine--tRNA ligase"/>
    <property type="match status" value="1"/>
</dbReference>
<dbReference type="InterPro" id="IPR013155">
    <property type="entry name" value="M/V/L/I-tRNA-synth_anticd-bd"/>
</dbReference>
<comment type="catalytic activity">
    <reaction evidence="8 9">
        <text>tRNA(Leu) + L-leucine + ATP = L-leucyl-tRNA(Leu) + AMP + diphosphate</text>
        <dbReference type="Rhea" id="RHEA:11688"/>
        <dbReference type="Rhea" id="RHEA-COMP:9613"/>
        <dbReference type="Rhea" id="RHEA-COMP:9622"/>
        <dbReference type="ChEBI" id="CHEBI:30616"/>
        <dbReference type="ChEBI" id="CHEBI:33019"/>
        <dbReference type="ChEBI" id="CHEBI:57427"/>
        <dbReference type="ChEBI" id="CHEBI:78442"/>
        <dbReference type="ChEBI" id="CHEBI:78494"/>
        <dbReference type="ChEBI" id="CHEBI:456215"/>
        <dbReference type="EC" id="6.1.1.4"/>
    </reaction>
</comment>
<dbReference type="AlphaFoldDB" id="A0A1J4V970"/>
<keyword evidence="2 9" id="KW-0963">Cytoplasm</keyword>
<dbReference type="Proteomes" id="UP000183206">
    <property type="component" value="Unassembled WGS sequence"/>
</dbReference>
<evidence type="ECO:0000256" key="7">
    <source>
        <dbReference type="ARBA" id="ARBA00023146"/>
    </source>
</evidence>
<dbReference type="GO" id="GO:0005524">
    <property type="term" value="F:ATP binding"/>
    <property type="evidence" value="ECO:0007669"/>
    <property type="project" value="UniProtKB-UniRule"/>
</dbReference>
<name>A0A1J4V970_9BACT</name>
<dbReference type="InterPro" id="IPR015413">
    <property type="entry name" value="Methionyl/Leucyl_tRNA_Synth"/>
</dbReference>
<evidence type="ECO:0000313" key="11">
    <source>
        <dbReference type="EMBL" id="OIO32587.1"/>
    </source>
</evidence>
<dbReference type="InterPro" id="IPR002300">
    <property type="entry name" value="aa-tRNA-synth_Ia"/>
</dbReference>
<dbReference type="InterPro" id="IPR015797">
    <property type="entry name" value="NUDIX_hydrolase-like_dom_sf"/>
</dbReference>
<keyword evidence="3 9" id="KW-0436">Ligase</keyword>
<dbReference type="PROSITE" id="PS00178">
    <property type="entry name" value="AA_TRNA_LIGASE_I"/>
    <property type="match status" value="1"/>
</dbReference>
<comment type="caution">
    <text evidence="9">Lacks conserved residue(s) required for the propagation of feature annotation.</text>
</comment>
<reference evidence="11 12" key="1">
    <citation type="journal article" date="2016" name="Environ. Microbiol.">
        <title>Genomic resolution of a cold subsurface aquifer community provides metabolic insights for novel microbes adapted to high CO concentrations.</title>
        <authorList>
            <person name="Probst A.J."/>
            <person name="Castelle C.J."/>
            <person name="Singh A."/>
            <person name="Brown C.T."/>
            <person name="Anantharaman K."/>
            <person name="Sharon I."/>
            <person name="Hug L.A."/>
            <person name="Burstein D."/>
            <person name="Emerson J.B."/>
            <person name="Thomas B.C."/>
            <person name="Banfield J.F."/>
        </authorList>
    </citation>
    <scope>NUCLEOTIDE SEQUENCE [LARGE SCALE GENOMIC DNA]</scope>
    <source>
        <strain evidence="11">CG1_02_47_685</strain>
    </source>
</reference>
<dbReference type="Gene3D" id="3.10.20.590">
    <property type="match status" value="1"/>
</dbReference>
<evidence type="ECO:0000256" key="3">
    <source>
        <dbReference type="ARBA" id="ARBA00022598"/>
    </source>
</evidence>
<comment type="caution">
    <text evidence="11">The sequence shown here is derived from an EMBL/GenBank/DDBJ whole genome shotgun (WGS) entry which is preliminary data.</text>
</comment>
<dbReference type="GO" id="GO:0005829">
    <property type="term" value="C:cytosol"/>
    <property type="evidence" value="ECO:0007669"/>
    <property type="project" value="TreeGrafter"/>
</dbReference>
<evidence type="ECO:0000256" key="6">
    <source>
        <dbReference type="ARBA" id="ARBA00022917"/>
    </source>
</evidence>
<dbReference type="FunFam" id="1.10.730.10:FF:000002">
    <property type="entry name" value="Leucine--tRNA ligase"/>
    <property type="match status" value="1"/>
</dbReference>
<dbReference type="Gene3D" id="1.10.730.10">
    <property type="entry name" value="Isoleucyl-tRNA Synthetase, Domain 1"/>
    <property type="match status" value="1"/>
</dbReference>
<comment type="subcellular location">
    <subcellularLocation>
        <location evidence="9">Cytoplasm</location>
    </subcellularLocation>
</comment>
<dbReference type="HAMAP" id="MF_00049_B">
    <property type="entry name" value="Leu_tRNA_synth_B"/>
    <property type="match status" value="1"/>
</dbReference>
<dbReference type="Pfam" id="PF13603">
    <property type="entry name" value="tRNA-synt_1_2"/>
    <property type="match status" value="1"/>
</dbReference>
<evidence type="ECO:0000256" key="2">
    <source>
        <dbReference type="ARBA" id="ARBA00022490"/>
    </source>
</evidence>
<dbReference type="PRINTS" id="PR00985">
    <property type="entry name" value="TRNASYNTHLEU"/>
</dbReference>
<evidence type="ECO:0000313" key="12">
    <source>
        <dbReference type="Proteomes" id="UP000183206"/>
    </source>
</evidence>
<dbReference type="InterPro" id="IPR025709">
    <property type="entry name" value="Leu_tRNA-synth_edit"/>
</dbReference>
<dbReference type="SUPFAM" id="SSF55811">
    <property type="entry name" value="Nudix"/>
    <property type="match status" value="1"/>
</dbReference>
<evidence type="ECO:0000256" key="1">
    <source>
        <dbReference type="ARBA" id="ARBA00005594"/>
    </source>
</evidence>
<keyword evidence="4 9" id="KW-0547">Nucleotide-binding</keyword>
<dbReference type="GO" id="GO:0004823">
    <property type="term" value="F:leucine-tRNA ligase activity"/>
    <property type="evidence" value="ECO:0007669"/>
    <property type="project" value="UniProtKB-UniRule"/>
</dbReference>
<accession>A0A1J4V970</accession>
<dbReference type="Pfam" id="PF09334">
    <property type="entry name" value="tRNA-synt_1g"/>
    <property type="match status" value="1"/>
</dbReference>
<dbReference type="Pfam" id="PF08264">
    <property type="entry name" value="Anticodon_1"/>
    <property type="match status" value="1"/>
</dbReference>
<dbReference type="FunFam" id="3.40.50.620:FF:000056">
    <property type="entry name" value="Leucine--tRNA ligase"/>
    <property type="match status" value="1"/>
</dbReference>
<dbReference type="PANTHER" id="PTHR43740:SF2">
    <property type="entry name" value="LEUCINE--TRNA LIGASE, MITOCHONDRIAL"/>
    <property type="match status" value="1"/>
</dbReference>
<gene>
    <name evidence="9" type="primary">leuS</name>
    <name evidence="11" type="ORF">AUJ44_02010</name>
</gene>
<dbReference type="Pfam" id="PF00133">
    <property type="entry name" value="tRNA-synt_1"/>
    <property type="match status" value="1"/>
</dbReference>
<evidence type="ECO:0000256" key="8">
    <source>
        <dbReference type="ARBA" id="ARBA00047469"/>
    </source>
</evidence>
<dbReference type="InterPro" id="IPR009008">
    <property type="entry name" value="Val/Leu/Ile-tRNA-synth_edit"/>
</dbReference>
<evidence type="ECO:0000256" key="9">
    <source>
        <dbReference type="HAMAP-Rule" id="MF_00049"/>
    </source>
</evidence>
<comment type="similarity">
    <text evidence="1 9">Belongs to the class-I aminoacyl-tRNA synthetase family.</text>
</comment>
<dbReference type="Gene3D" id="3.90.740.10">
    <property type="entry name" value="Valyl/Leucyl/Isoleucyl-tRNA synthetase, editing domain"/>
    <property type="match status" value="1"/>
</dbReference>
<dbReference type="CDD" id="cd00812">
    <property type="entry name" value="LeuRS_core"/>
    <property type="match status" value="1"/>
</dbReference>
<proteinExistence type="inferred from homology"/>
<dbReference type="InterPro" id="IPR014729">
    <property type="entry name" value="Rossmann-like_a/b/a_fold"/>
</dbReference>
<dbReference type="InterPro" id="IPR009080">
    <property type="entry name" value="tRNAsynth_Ia_anticodon-bd"/>
</dbReference>
<dbReference type="SUPFAM" id="SSF52374">
    <property type="entry name" value="Nucleotidylyl transferase"/>
    <property type="match status" value="1"/>
</dbReference>
<dbReference type="SUPFAM" id="SSF50677">
    <property type="entry name" value="ValRS/IleRS/LeuRS editing domain"/>
    <property type="match status" value="1"/>
</dbReference>